<dbReference type="STRING" id="2017.SAMN05444320_10856"/>
<dbReference type="AlphaFoldDB" id="A0A1M5IYW1"/>
<organism evidence="2 3">
    <name type="scientific">Streptoalloteichus hindustanus</name>
    <dbReference type="NCBI Taxonomy" id="2017"/>
    <lineage>
        <taxon>Bacteria</taxon>
        <taxon>Bacillati</taxon>
        <taxon>Actinomycetota</taxon>
        <taxon>Actinomycetes</taxon>
        <taxon>Pseudonocardiales</taxon>
        <taxon>Pseudonocardiaceae</taxon>
        <taxon>Streptoalloteichus</taxon>
    </lineage>
</organism>
<protein>
    <submittedName>
        <fullName evidence="2">Uncharacterized protein</fullName>
    </submittedName>
</protein>
<evidence type="ECO:0000313" key="3">
    <source>
        <dbReference type="Proteomes" id="UP000184501"/>
    </source>
</evidence>
<name>A0A1M5IYW1_STRHI</name>
<evidence type="ECO:0000313" key="2">
    <source>
        <dbReference type="EMBL" id="SHG33315.1"/>
    </source>
</evidence>
<reference evidence="2 3" key="1">
    <citation type="submission" date="2016-11" db="EMBL/GenBank/DDBJ databases">
        <authorList>
            <person name="Jaros S."/>
            <person name="Januszkiewicz K."/>
            <person name="Wedrychowicz H."/>
        </authorList>
    </citation>
    <scope>NUCLEOTIDE SEQUENCE [LARGE SCALE GENOMIC DNA]</scope>
    <source>
        <strain evidence="2 3">DSM 44523</strain>
    </source>
</reference>
<gene>
    <name evidence="2" type="ORF">SAMN05444320_10856</name>
</gene>
<accession>A0A1M5IYW1</accession>
<feature type="chain" id="PRO_5009911224" evidence="1">
    <location>
        <begin position="30"/>
        <end position="115"/>
    </location>
</feature>
<dbReference type="Proteomes" id="UP000184501">
    <property type="component" value="Unassembled WGS sequence"/>
</dbReference>
<dbReference type="RefSeq" id="WP_073486994.1">
    <property type="nucleotide sequence ID" value="NZ_FQVN01000008.1"/>
</dbReference>
<keyword evidence="1" id="KW-0732">Signal</keyword>
<keyword evidence="3" id="KW-1185">Reference proteome</keyword>
<feature type="signal peptide" evidence="1">
    <location>
        <begin position="1"/>
        <end position="29"/>
    </location>
</feature>
<dbReference type="EMBL" id="FQVN01000008">
    <property type="protein sequence ID" value="SHG33315.1"/>
    <property type="molecule type" value="Genomic_DNA"/>
</dbReference>
<sequence>MSMRKFLSAIGVAGVALLASATFATTASAAPSAEAAPQAAFAKDCRWRASETVKIRNAPRTSAAAIGQVNKGERVCATGHVVNGGKYTACGRTDDRWVPIGRGRYIAGMCIEFTG</sequence>
<evidence type="ECO:0000256" key="1">
    <source>
        <dbReference type="SAM" id="SignalP"/>
    </source>
</evidence>
<proteinExistence type="predicted"/>
<dbReference type="OrthoDB" id="3699238at2"/>